<keyword evidence="1" id="KW-0403">Intermediate filament</keyword>
<evidence type="ECO:0000256" key="2">
    <source>
        <dbReference type="ARBA" id="ARBA00023054"/>
    </source>
</evidence>
<protein>
    <recommendedName>
        <fullName evidence="4">IF rod domain-containing protein</fullName>
    </recommendedName>
</protein>
<dbReference type="PANTHER" id="PTHR45721">
    <property type="entry name" value="LAMIN DM0-RELATED"/>
    <property type="match status" value="1"/>
</dbReference>
<evidence type="ECO:0000259" key="4">
    <source>
        <dbReference type="SMART" id="SM01391"/>
    </source>
</evidence>
<dbReference type="Gene3D" id="1.20.5.170">
    <property type="match status" value="1"/>
</dbReference>
<feature type="coiled-coil region" evidence="3">
    <location>
        <begin position="355"/>
        <end position="428"/>
    </location>
</feature>
<proteinExistence type="predicted"/>
<gene>
    <name evidence="5" type="ORF">FME351_LOCUS12171</name>
    <name evidence="6" type="ORF">TSG867_LOCUS9604</name>
</gene>
<dbReference type="GO" id="GO:0005882">
    <property type="term" value="C:intermediate filament"/>
    <property type="evidence" value="ECO:0007669"/>
    <property type="project" value="UniProtKB-KW"/>
</dbReference>
<dbReference type="AlphaFoldDB" id="A0A818CPQ4"/>
<keyword evidence="2 3" id="KW-0175">Coiled coil</keyword>
<dbReference type="GO" id="GO:0051664">
    <property type="term" value="P:nuclear pore localization"/>
    <property type="evidence" value="ECO:0007669"/>
    <property type="project" value="TreeGrafter"/>
</dbReference>
<dbReference type="EMBL" id="CAJNYU010001437">
    <property type="protein sequence ID" value="CAF3435530.1"/>
    <property type="molecule type" value="Genomic_DNA"/>
</dbReference>
<evidence type="ECO:0000313" key="7">
    <source>
        <dbReference type="Proteomes" id="UP000663869"/>
    </source>
</evidence>
<evidence type="ECO:0000313" key="6">
    <source>
        <dbReference type="EMBL" id="CAF4352011.1"/>
    </source>
</evidence>
<evidence type="ECO:0000313" key="5">
    <source>
        <dbReference type="EMBL" id="CAF3435530.1"/>
    </source>
</evidence>
<accession>A0A818CPQ4</accession>
<evidence type="ECO:0000256" key="3">
    <source>
        <dbReference type="SAM" id="Coils"/>
    </source>
</evidence>
<dbReference type="PANTHER" id="PTHR45721:SF12">
    <property type="entry name" value="INTERMEDIATE FILAMENT PROTEIN IFA-1"/>
    <property type="match status" value="1"/>
</dbReference>
<dbReference type="Proteomes" id="UP000663869">
    <property type="component" value="Unassembled WGS sequence"/>
</dbReference>
<evidence type="ECO:0000256" key="1">
    <source>
        <dbReference type="ARBA" id="ARBA00022754"/>
    </source>
</evidence>
<dbReference type="EMBL" id="CAJOBQ010000423">
    <property type="protein sequence ID" value="CAF4352011.1"/>
    <property type="molecule type" value="Genomic_DNA"/>
</dbReference>
<feature type="coiled-coil region" evidence="3">
    <location>
        <begin position="171"/>
        <end position="300"/>
    </location>
</feature>
<sequence length="505" mass="57428">MNAQFHREQGGISVDYQRVGSSSNATESTYHSIISPRVTDVKRTRPFSGGDGVTTRHLRSIQTGGGSFRQGLGALVNSPGIPMHSAGNSNTFLIVYNDLRVRDKHDLVKLNDKFAQYVESVRFLEAQNRKLMYEIDAIGSRSGQGTSRIEGMYRTEMDTAKKLVGETRNDFAGVNAKAKTAEDECNKQKERYNQVMNLRATDRKAMEDLERRMAENEAQINLFRRRIADLEDEDRRYKAEARRLQNEMSKLQQDLGNERVMKAAHDSDKMALEEEVARLKREYEIELTELRSRYQTADLDISQFLDKDLVNQLRQIRNDFENESNHQRESIQSSYSLTVNELVRQIPSDSNAPNNQQQLRQVETYRADLTDIKNKRSHMQAQNEQLKNRVDDLTLKIKSLKESGSYSIARADKEIAEAKARLAKATSDFDSLASLKVTLEQEICKYRDLLESQNGLRPCVDRIIAGAHHPSMGRSVTGNSTSTTVIRRVTESTGSNGRVRFSTDS</sequence>
<reference evidence="5" key="1">
    <citation type="submission" date="2021-02" db="EMBL/GenBank/DDBJ databases">
        <authorList>
            <person name="Nowell W R."/>
        </authorList>
    </citation>
    <scope>NUCLEOTIDE SEQUENCE</scope>
</reference>
<dbReference type="InterPro" id="IPR039008">
    <property type="entry name" value="IF_rod_dom"/>
</dbReference>
<name>A0A818CPQ4_9BILA</name>
<comment type="caution">
    <text evidence="5">The sequence shown here is derived from an EMBL/GenBank/DDBJ whole genome shotgun (WGS) entry which is preliminary data.</text>
</comment>
<dbReference type="GO" id="GO:0090435">
    <property type="term" value="P:protein localization to nuclear envelope"/>
    <property type="evidence" value="ECO:0007669"/>
    <property type="project" value="TreeGrafter"/>
</dbReference>
<dbReference type="GO" id="GO:0031507">
    <property type="term" value="P:heterochromatin formation"/>
    <property type="evidence" value="ECO:0007669"/>
    <property type="project" value="TreeGrafter"/>
</dbReference>
<dbReference type="SMART" id="SM01391">
    <property type="entry name" value="Filament"/>
    <property type="match status" value="1"/>
</dbReference>
<feature type="domain" description="IF rod" evidence="4">
    <location>
        <begin position="102"/>
        <end position="456"/>
    </location>
</feature>
<dbReference type="Pfam" id="PF00038">
    <property type="entry name" value="Filament"/>
    <property type="match status" value="1"/>
</dbReference>
<dbReference type="Proteomes" id="UP000663862">
    <property type="component" value="Unassembled WGS sequence"/>
</dbReference>
<organism evidence="5 7">
    <name type="scientific">Rotaria socialis</name>
    <dbReference type="NCBI Taxonomy" id="392032"/>
    <lineage>
        <taxon>Eukaryota</taxon>
        <taxon>Metazoa</taxon>
        <taxon>Spiralia</taxon>
        <taxon>Gnathifera</taxon>
        <taxon>Rotifera</taxon>
        <taxon>Eurotatoria</taxon>
        <taxon>Bdelloidea</taxon>
        <taxon>Philodinida</taxon>
        <taxon>Philodinidae</taxon>
        <taxon>Rotaria</taxon>
    </lineage>
</organism>
<dbReference type="GO" id="GO:0005652">
    <property type="term" value="C:nuclear lamina"/>
    <property type="evidence" value="ECO:0007669"/>
    <property type="project" value="TreeGrafter"/>
</dbReference>
<dbReference type="GO" id="GO:0005200">
    <property type="term" value="F:structural constituent of cytoskeleton"/>
    <property type="evidence" value="ECO:0007669"/>
    <property type="project" value="TreeGrafter"/>
</dbReference>
<dbReference type="GO" id="GO:0007097">
    <property type="term" value="P:nuclear migration"/>
    <property type="evidence" value="ECO:0007669"/>
    <property type="project" value="TreeGrafter"/>
</dbReference>
<dbReference type="SUPFAM" id="SSF64593">
    <property type="entry name" value="Intermediate filament protein, coiled coil region"/>
    <property type="match status" value="2"/>
</dbReference>
<dbReference type="GO" id="GO:0006998">
    <property type="term" value="P:nuclear envelope organization"/>
    <property type="evidence" value="ECO:0007669"/>
    <property type="project" value="TreeGrafter"/>
</dbReference>